<reference evidence="2 3" key="1">
    <citation type="journal article" date="2011" name="J. Bacteriol.">
        <title>Complete genome sequence of Metallosphaera cuprina, a metal sulfide-oxidizing archaeon from a hot spring.</title>
        <authorList>
            <person name="Liu L.J."/>
            <person name="You X.Y."/>
            <person name="Zheng H."/>
            <person name="Wang S."/>
            <person name="Jiang C.Y."/>
            <person name="Liu S.J."/>
        </authorList>
    </citation>
    <scope>NUCLEOTIDE SEQUENCE [LARGE SCALE GENOMIC DNA]</scope>
    <source>
        <strain evidence="2 3">Ar-4</strain>
    </source>
</reference>
<dbReference type="PATRIC" id="fig|1006006.8.peg.1668"/>
<sequence length="157" mass="17226">MKPLLVIGIVLLVVGLVLVFGLFPYIDSQASQQITSELNSHITSKSLDANSSIEIPYNASKAIFVLYYNSSKSPLEVLGAPPNSSSTSNSGVYYIIPNGSGEIVLRNNWSEPVNVQYSYIYYTLKYGDLIGILILMGIPLLIIGAFVTIFGFLRRKK</sequence>
<dbReference type="GeneID" id="10493854"/>
<dbReference type="AlphaFoldDB" id="F4G006"/>
<dbReference type="OrthoDB" id="34692at2157"/>
<keyword evidence="1" id="KW-0812">Transmembrane</keyword>
<organism evidence="2 3">
    <name type="scientific">Metallosphaera cuprina (strain Ar-4)</name>
    <dbReference type="NCBI Taxonomy" id="1006006"/>
    <lineage>
        <taxon>Archaea</taxon>
        <taxon>Thermoproteota</taxon>
        <taxon>Thermoprotei</taxon>
        <taxon>Sulfolobales</taxon>
        <taxon>Sulfolobaceae</taxon>
        <taxon>Metallosphaera</taxon>
    </lineage>
</organism>
<evidence type="ECO:0000313" key="2">
    <source>
        <dbReference type="EMBL" id="AEB95768.1"/>
    </source>
</evidence>
<dbReference type="eggNOG" id="arCOG07198">
    <property type="taxonomic scope" value="Archaea"/>
</dbReference>
<name>F4G006_METCR</name>
<evidence type="ECO:0000313" key="3">
    <source>
        <dbReference type="Proteomes" id="UP000007812"/>
    </source>
</evidence>
<protein>
    <submittedName>
        <fullName evidence="2">Uncharacterized protein</fullName>
    </submittedName>
</protein>
<dbReference type="RefSeq" id="WP_013738266.1">
    <property type="nucleotide sequence ID" value="NC_015435.1"/>
</dbReference>
<keyword evidence="1" id="KW-0472">Membrane</keyword>
<accession>F4G006</accession>
<dbReference type="HOGENOM" id="CLU_1599047_0_0_2"/>
<gene>
    <name evidence="2" type="ordered locus">Mcup_1665</name>
</gene>
<feature type="transmembrane region" description="Helical" evidence="1">
    <location>
        <begin position="129"/>
        <end position="153"/>
    </location>
</feature>
<keyword evidence="1" id="KW-1133">Transmembrane helix</keyword>
<evidence type="ECO:0000256" key="1">
    <source>
        <dbReference type="SAM" id="Phobius"/>
    </source>
</evidence>
<keyword evidence="3" id="KW-1185">Reference proteome</keyword>
<dbReference type="Proteomes" id="UP000007812">
    <property type="component" value="Chromosome"/>
</dbReference>
<proteinExistence type="predicted"/>
<dbReference type="KEGG" id="mcn:Mcup_1665"/>
<dbReference type="EMBL" id="CP002656">
    <property type="protein sequence ID" value="AEB95768.1"/>
    <property type="molecule type" value="Genomic_DNA"/>
</dbReference>